<dbReference type="Pfam" id="PF02902">
    <property type="entry name" value="Peptidase_C48"/>
    <property type="match status" value="1"/>
</dbReference>
<dbReference type="InParanoid" id="A0A6P3ZR64"/>
<evidence type="ECO:0000313" key="7">
    <source>
        <dbReference type="RefSeq" id="XP_015883442.3"/>
    </source>
</evidence>
<name>A0A6P3ZR64_ZIZJJ</name>
<evidence type="ECO:0000313" key="17">
    <source>
        <dbReference type="RefSeq" id="XP_048330042.2"/>
    </source>
</evidence>
<comment type="similarity">
    <text evidence="1">Belongs to the peptidase C48 family.</text>
</comment>
<reference evidence="6 7" key="1">
    <citation type="submission" date="2025-05" db="UniProtKB">
        <authorList>
            <consortium name="RefSeq"/>
        </authorList>
    </citation>
    <scope>NUCLEOTIDE SEQUENCE [LARGE SCALE GENOMIC DNA]</scope>
    <source>
        <tissue evidence="7 8">Seedling</tissue>
    </source>
</reference>
<dbReference type="GO" id="GO:0005634">
    <property type="term" value="C:nucleus"/>
    <property type="evidence" value="ECO:0007669"/>
    <property type="project" value="TreeGrafter"/>
</dbReference>
<evidence type="ECO:0000256" key="3">
    <source>
        <dbReference type="ARBA" id="ARBA00022801"/>
    </source>
</evidence>
<organism evidence="6 7">
    <name type="scientific">Ziziphus jujuba</name>
    <name type="common">Chinese jujube</name>
    <name type="synonym">Ziziphus sativa</name>
    <dbReference type="NCBI Taxonomy" id="326968"/>
    <lineage>
        <taxon>Eukaryota</taxon>
        <taxon>Viridiplantae</taxon>
        <taxon>Streptophyta</taxon>
        <taxon>Embryophyta</taxon>
        <taxon>Tracheophyta</taxon>
        <taxon>Spermatophyta</taxon>
        <taxon>Magnoliopsida</taxon>
        <taxon>eudicotyledons</taxon>
        <taxon>Gunneridae</taxon>
        <taxon>Pentapetalae</taxon>
        <taxon>rosids</taxon>
        <taxon>fabids</taxon>
        <taxon>Rosales</taxon>
        <taxon>Rhamnaceae</taxon>
        <taxon>Paliureae</taxon>
        <taxon>Ziziphus</taxon>
    </lineage>
</organism>
<dbReference type="PROSITE" id="PS50600">
    <property type="entry name" value="ULP_PROTEASE"/>
    <property type="match status" value="1"/>
</dbReference>
<evidence type="ECO:0000313" key="12">
    <source>
        <dbReference type="RefSeq" id="XP_048330037.2"/>
    </source>
</evidence>
<dbReference type="RefSeq" id="XP_015883442.3">
    <property type="nucleotide sequence ID" value="XM_016027956.4"/>
</dbReference>
<keyword evidence="6" id="KW-1185">Reference proteome</keyword>
<evidence type="ECO:0000259" key="5">
    <source>
        <dbReference type="PROSITE" id="PS50600"/>
    </source>
</evidence>
<dbReference type="InterPro" id="IPR003653">
    <property type="entry name" value="Peptidase_C48_C"/>
</dbReference>
<dbReference type="InterPro" id="IPR015410">
    <property type="entry name" value="DUF1985"/>
</dbReference>
<evidence type="ECO:0000313" key="14">
    <source>
        <dbReference type="RefSeq" id="XP_048330039.2"/>
    </source>
</evidence>
<gene>
    <name evidence="7 8 9 10 11 12 13 14 15 16 17 18 19" type="primary">LOC107419213</name>
</gene>
<dbReference type="RefSeq" id="XP_048330043.2">
    <property type="nucleotide sequence ID" value="XM_048474086.2"/>
</dbReference>
<dbReference type="RefSeq" id="XP_048330038.2">
    <property type="nucleotide sequence ID" value="XM_048474081.2"/>
</dbReference>
<evidence type="ECO:0000313" key="10">
    <source>
        <dbReference type="RefSeq" id="XP_048330035.2"/>
    </source>
</evidence>
<dbReference type="RefSeq" id="XP_060670643.1">
    <property type="nucleotide sequence ID" value="XM_060814660.1"/>
</dbReference>
<evidence type="ECO:0000313" key="9">
    <source>
        <dbReference type="RefSeq" id="XP_048330034.2"/>
    </source>
</evidence>
<dbReference type="KEGG" id="zju:107419213"/>
<dbReference type="InterPro" id="IPR038765">
    <property type="entry name" value="Papain-like_cys_pep_sf"/>
</dbReference>
<evidence type="ECO:0000256" key="1">
    <source>
        <dbReference type="ARBA" id="ARBA00005234"/>
    </source>
</evidence>
<dbReference type="RefSeq" id="XP_048330039.2">
    <property type="nucleotide sequence ID" value="XM_048474082.2"/>
</dbReference>
<dbReference type="RefSeq" id="XP_048330036.2">
    <property type="nucleotide sequence ID" value="XM_048474079.2"/>
</dbReference>
<evidence type="ECO:0000313" key="16">
    <source>
        <dbReference type="RefSeq" id="XP_048330041.2"/>
    </source>
</evidence>
<dbReference type="GO" id="GO:0016929">
    <property type="term" value="F:deSUMOylase activity"/>
    <property type="evidence" value="ECO:0007669"/>
    <property type="project" value="TreeGrafter"/>
</dbReference>
<evidence type="ECO:0000313" key="8">
    <source>
        <dbReference type="RefSeq" id="XP_048330033.2"/>
    </source>
</evidence>
<dbReference type="RefSeq" id="XP_048330034.2">
    <property type="nucleotide sequence ID" value="XM_048474077.2"/>
</dbReference>
<dbReference type="RefSeq" id="XP_048330037.2">
    <property type="nucleotide sequence ID" value="XM_048474080.2"/>
</dbReference>
<dbReference type="Gene3D" id="3.40.395.10">
    <property type="entry name" value="Adenoviral Proteinase, Chain A"/>
    <property type="match status" value="1"/>
</dbReference>
<feature type="compositionally biased region" description="Low complexity" evidence="4">
    <location>
        <begin position="470"/>
        <end position="479"/>
    </location>
</feature>
<dbReference type="PANTHER" id="PTHR48449:SF1">
    <property type="entry name" value="DUF1985 DOMAIN-CONTAINING PROTEIN"/>
    <property type="match status" value="1"/>
</dbReference>
<dbReference type="RefSeq" id="XP_048330041.2">
    <property type="nucleotide sequence ID" value="XM_048474084.2"/>
</dbReference>
<dbReference type="GO" id="GO:0006508">
    <property type="term" value="P:proteolysis"/>
    <property type="evidence" value="ECO:0007669"/>
    <property type="project" value="UniProtKB-KW"/>
</dbReference>
<dbReference type="GO" id="GO:0016926">
    <property type="term" value="P:protein desumoylation"/>
    <property type="evidence" value="ECO:0007669"/>
    <property type="project" value="TreeGrafter"/>
</dbReference>
<dbReference type="AlphaFoldDB" id="A0A6P3ZR64"/>
<dbReference type="PANTHER" id="PTHR48449">
    <property type="entry name" value="DUF1985 DOMAIN-CONTAINING PROTEIN"/>
    <property type="match status" value="1"/>
</dbReference>
<dbReference type="Pfam" id="PF09331">
    <property type="entry name" value="DUF1985"/>
    <property type="match status" value="1"/>
</dbReference>
<feature type="domain" description="Ubiquitin-like protease family profile" evidence="5">
    <location>
        <begin position="623"/>
        <end position="820"/>
    </location>
</feature>
<evidence type="ECO:0000313" key="18">
    <source>
        <dbReference type="RefSeq" id="XP_048330043.2"/>
    </source>
</evidence>
<keyword evidence="2" id="KW-0645">Protease</keyword>
<sequence>MAPKINLRSQSKRGVKKVQTKRHGGSISAFDSKRRRTSRQLSKAEMESTKLPSHVPLSSPPYEMASDAPRERLFKDADIFKARAHSFGNPIEANKVIKSVLTDDQLEKYRQTCFGHLLEVENLRFSGHIVHNLLCRQVVSNDHQALEFNFGRSGVRFTKWEFALITGLKFCQYPSMNDIELNRKSKELCKRLLEDRSDLKPPELDRIFKHTDFVDDWDAVRIALLYFLVHGVLGMDPRVQINRKFIELVADIEVFNSYPWGIPSYKETIESLHNAFHHRGCEIKNNSQSYDLKGFPLAFQVWAFEAIPEFGKHFGERRETRCPRMVGWHATTQPSHFAVQCWFTSNIDYVAHWRLNATDEEKNMDYWRSIAVNIHEVRYTEPPLVAPIASDVAVDAKDASKAEKQSNAPPDDNVARLEAKLDELKKFVVESREEDRKEIASLRNMLTYVTDLLKHKSEHHMHTQPPPSSVRPSSPLVASYGEQEEEFDAPIDGSSGKKMDEDCKSSFDPIISGGPYVEDSWALVPYRPLQLGRDFTASADSPHHNPFVDAESKVEAQLHKFGEKSRFNRVYQQSHHLTSPFIVSCKRKVKLNLKRPIDASKERSFDEWYRLAPAGSSVCASYMTVNKKFFDDLLTPAGWLTSDHMDTILYFIRRRRFEHQSSFTQNCAIMDTLFWLSIKGRYPTFKASCSTYSCDSTLRNYVHGKLPQHSIPWWICDYLYVPINNSGVHWLAAIVDLKARHVELYDPNMGNKYVQNREIKNAKCLTCMLPYLLREGEYYDKNPDVLPSLEPFTMAMIKDAPRQDNGGDCGVFTLKFIEYKSSEEDVLFGPDDISWFRKKYAVDVYFNKFSM</sequence>
<evidence type="ECO:0000313" key="15">
    <source>
        <dbReference type="RefSeq" id="XP_048330040.2"/>
    </source>
</evidence>
<evidence type="ECO:0000313" key="13">
    <source>
        <dbReference type="RefSeq" id="XP_048330038.2"/>
    </source>
</evidence>
<dbReference type="RefSeq" id="XP_048330040.2">
    <property type="nucleotide sequence ID" value="XM_048474083.2"/>
</dbReference>
<evidence type="ECO:0000256" key="2">
    <source>
        <dbReference type="ARBA" id="ARBA00022670"/>
    </source>
</evidence>
<accession>A0A6P3ZR64</accession>
<feature type="region of interest" description="Disordered" evidence="4">
    <location>
        <begin position="457"/>
        <end position="500"/>
    </location>
</feature>
<dbReference type="GeneID" id="107419213"/>
<proteinExistence type="inferred from homology"/>
<feature type="compositionally biased region" description="Basic residues" evidence="4">
    <location>
        <begin position="10"/>
        <end position="24"/>
    </location>
</feature>
<keyword evidence="3" id="KW-0378">Hydrolase</keyword>
<dbReference type="RefSeq" id="XP_048330033.2">
    <property type="nucleotide sequence ID" value="XM_048474076.2"/>
</dbReference>
<evidence type="ECO:0000256" key="4">
    <source>
        <dbReference type="SAM" id="MobiDB-lite"/>
    </source>
</evidence>
<evidence type="ECO:0000313" key="6">
    <source>
        <dbReference type="Proteomes" id="UP001652623"/>
    </source>
</evidence>
<feature type="region of interest" description="Disordered" evidence="4">
    <location>
        <begin position="1"/>
        <end position="62"/>
    </location>
</feature>
<dbReference type="SUPFAM" id="SSF54001">
    <property type="entry name" value="Cysteine proteinases"/>
    <property type="match status" value="1"/>
</dbReference>
<evidence type="ECO:0000313" key="11">
    <source>
        <dbReference type="RefSeq" id="XP_048330036.2"/>
    </source>
</evidence>
<dbReference type="RefSeq" id="XP_048330042.2">
    <property type="nucleotide sequence ID" value="XM_048474085.2"/>
</dbReference>
<protein>
    <submittedName>
        <fullName evidence="7 8">Uncharacterized protein LOC107419213 isoform X1</fullName>
    </submittedName>
</protein>
<dbReference type="Proteomes" id="UP001652623">
    <property type="component" value="Chromosome 2"/>
</dbReference>
<dbReference type="RefSeq" id="XP_048330035.2">
    <property type="nucleotide sequence ID" value="XM_048474078.2"/>
</dbReference>
<evidence type="ECO:0000313" key="19">
    <source>
        <dbReference type="RefSeq" id="XP_060670643.1"/>
    </source>
</evidence>